<sequence>MACLVVDVNRWFLIAAYCLGVCSFAIFEEESPDNQVFPSSKGQILQQQLQRIQGCLNRDSRLRVLDAVKVAEILILIKLCSSFGYVYFSDYIDVSQPILFY</sequence>
<evidence type="ECO:0000256" key="1">
    <source>
        <dbReference type="SAM" id="SignalP"/>
    </source>
</evidence>
<accession>A0A1Y1L804</accession>
<dbReference type="EMBL" id="GEZM01062308">
    <property type="protein sequence ID" value="JAV69832.1"/>
    <property type="molecule type" value="Transcribed_RNA"/>
</dbReference>
<organism evidence="2">
    <name type="scientific">Photinus pyralis</name>
    <name type="common">Common eastern firefly</name>
    <name type="synonym">Lampyris pyralis</name>
    <dbReference type="NCBI Taxonomy" id="7054"/>
    <lineage>
        <taxon>Eukaryota</taxon>
        <taxon>Metazoa</taxon>
        <taxon>Ecdysozoa</taxon>
        <taxon>Arthropoda</taxon>
        <taxon>Hexapoda</taxon>
        <taxon>Insecta</taxon>
        <taxon>Pterygota</taxon>
        <taxon>Neoptera</taxon>
        <taxon>Endopterygota</taxon>
        <taxon>Coleoptera</taxon>
        <taxon>Polyphaga</taxon>
        <taxon>Elateriformia</taxon>
        <taxon>Elateroidea</taxon>
        <taxon>Lampyridae</taxon>
        <taxon>Lampyrinae</taxon>
        <taxon>Photinus</taxon>
    </lineage>
</organism>
<reference evidence="2" key="1">
    <citation type="journal article" date="2016" name="Sci. Rep.">
        <title>Molecular characterization of firefly nuptial gifts: a multi-omics approach sheds light on postcopulatory sexual selection.</title>
        <authorList>
            <person name="Al-Wathiqui N."/>
            <person name="Fallon T.R."/>
            <person name="South A."/>
            <person name="Weng J.K."/>
            <person name="Lewis S.M."/>
        </authorList>
    </citation>
    <scope>NUCLEOTIDE SEQUENCE</scope>
</reference>
<proteinExistence type="predicted"/>
<keyword evidence="1" id="KW-0732">Signal</keyword>
<evidence type="ECO:0000313" key="2">
    <source>
        <dbReference type="EMBL" id="JAV69832.1"/>
    </source>
</evidence>
<dbReference type="AlphaFoldDB" id="A0A1Y1L804"/>
<evidence type="ECO:0008006" key="3">
    <source>
        <dbReference type="Google" id="ProtNLM"/>
    </source>
</evidence>
<protein>
    <recommendedName>
        <fullName evidence="3">Major facilitator superfamily (MFS) profile domain-containing protein</fullName>
    </recommendedName>
</protein>
<feature type="chain" id="PRO_5012530670" description="Major facilitator superfamily (MFS) profile domain-containing protein" evidence="1">
    <location>
        <begin position="19"/>
        <end position="101"/>
    </location>
</feature>
<feature type="signal peptide" evidence="1">
    <location>
        <begin position="1"/>
        <end position="18"/>
    </location>
</feature>
<name>A0A1Y1L804_PHOPY</name>